<dbReference type="Proteomes" id="UP001244011">
    <property type="component" value="Unassembled WGS sequence"/>
</dbReference>
<evidence type="ECO:0000256" key="2">
    <source>
        <dbReference type="SAM" id="Phobius"/>
    </source>
</evidence>
<protein>
    <submittedName>
        <fullName evidence="3">PLAC8 family-domain-containing protein</fullName>
    </submittedName>
</protein>
<dbReference type="EMBL" id="MU839043">
    <property type="protein sequence ID" value="KAK1762103.1"/>
    <property type="molecule type" value="Genomic_DNA"/>
</dbReference>
<reference evidence="3" key="1">
    <citation type="submission" date="2023-06" db="EMBL/GenBank/DDBJ databases">
        <title>Genome-scale phylogeny and comparative genomics of the fungal order Sordariales.</title>
        <authorList>
            <consortium name="Lawrence Berkeley National Laboratory"/>
            <person name="Hensen N."/>
            <person name="Bonometti L."/>
            <person name="Westerberg I."/>
            <person name="Brannstrom I.O."/>
            <person name="Guillou S."/>
            <person name="Cros-Aarteil S."/>
            <person name="Calhoun S."/>
            <person name="Haridas S."/>
            <person name="Kuo A."/>
            <person name="Mondo S."/>
            <person name="Pangilinan J."/>
            <person name="Riley R."/>
            <person name="Labutti K."/>
            <person name="Andreopoulos B."/>
            <person name="Lipzen A."/>
            <person name="Chen C."/>
            <person name="Yanf M."/>
            <person name="Daum C."/>
            <person name="Ng V."/>
            <person name="Clum A."/>
            <person name="Steindorff A."/>
            <person name="Ohm R."/>
            <person name="Martin F."/>
            <person name="Silar P."/>
            <person name="Natvig D."/>
            <person name="Lalanne C."/>
            <person name="Gautier V."/>
            <person name="Ament-Velasquez S.L."/>
            <person name="Kruys A."/>
            <person name="Hutchinson M.I."/>
            <person name="Powell A.J."/>
            <person name="Barry K."/>
            <person name="Miller A.N."/>
            <person name="Grigoriev I.V."/>
            <person name="Debuchy R."/>
            <person name="Gladieux P."/>
            <person name="Thoren M.H."/>
            <person name="Johannesson H."/>
        </authorList>
    </citation>
    <scope>NUCLEOTIDE SEQUENCE</scope>
    <source>
        <strain evidence="3">8032-3</strain>
    </source>
</reference>
<keyword evidence="2" id="KW-1133">Transmembrane helix</keyword>
<evidence type="ECO:0000313" key="3">
    <source>
        <dbReference type="EMBL" id="KAK1762103.1"/>
    </source>
</evidence>
<dbReference type="InterPro" id="IPR006461">
    <property type="entry name" value="PLAC_motif_containing"/>
</dbReference>
<dbReference type="AlphaFoldDB" id="A0AAJ0FG77"/>
<evidence type="ECO:0000313" key="4">
    <source>
        <dbReference type="Proteomes" id="UP001244011"/>
    </source>
</evidence>
<keyword evidence="2" id="KW-0812">Transmembrane</keyword>
<evidence type="ECO:0000256" key="1">
    <source>
        <dbReference type="SAM" id="MobiDB-lite"/>
    </source>
</evidence>
<dbReference type="RefSeq" id="XP_060278316.1">
    <property type="nucleotide sequence ID" value="XM_060423348.1"/>
</dbReference>
<comment type="caution">
    <text evidence="3">The sequence shown here is derived from an EMBL/GenBank/DDBJ whole genome shotgun (WGS) entry which is preliminary data.</text>
</comment>
<sequence>MADPSAQQTHQQYYQQQQPQQPQAQVYDPQQYQQQQLAQQQQLQHHQQQQPVLAQQQQHPQQVQQYHQQQQPQPQYAQGQNAATQEWQNSLMDCGPCETCLLGTCLPCILLGKTSERMRDPTMQSYETFNNDCIIMCAITYFGCGWIYAMLKRSEIRERYGIKGDGTGDCCAAYWCACCALIQHDKEVIARTSPAAPVAQGYQPNKEGMVVPAPHQQQQQQQQQPQQLQQQQHQHPQHQQQSPLP</sequence>
<feature type="compositionally biased region" description="Low complexity" evidence="1">
    <location>
        <begin position="48"/>
        <end position="78"/>
    </location>
</feature>
<gene>
    <name evidence="3" type="ORF">QBC33DRAFT_292509</name>
</gene>
<dbReference type="Pfam" id="PF04749">
    <property type="entry name" value="PLAC8"/>
    <property type="match status" value="1"/>
</dbReference>
<feature type="transmembrane region" description="Helical" evidence="2">
    <location>
        <begin position="129"/>
        <end position="151"/>
    </location>
</feature>
<feature type="compositionally biased region" description="Low complexity" evidence="1">
    <location>
        <begin position="214"/>
        <end position="245"/>
    </location>
</feature>
<keyword evidence="2" id="KW-0472">Membrane</keyword>
<feature type="region of interest" description="Disordered" evidence="1">
    <location>
        <begin position="1"/>
        <end position="32"/>
    </location>
</feature>
<dbReference type="PANTHER" id="PTHR15907">
    <property type="entry name" value="DUF614 FAMILY PROTEIN-RELATED"/>
    <property type="match status" value="1"/>
</dbReference>
<name>A0AAJ0FG77_9PEZI</name>
<keyword evidence="4" id="KW-1185">Reference proteome</keyword>
<dbReference type="GeneID" id="85306535"/>
<proteinExistence type="predicted"/>
<feature type="region of interest" description="Disordered" evidence="1">
    <location>
        <begin position="48"/>
        <end position="82"/>
    </location>
</feature>
<accession>A0AAJ0FG77</accession>
<feature type="region of interest" description="Disordered" evidence="1">
    <location>
        <begin position="200"/>
        <end position="245"/>
    </location>
</feature>
<dbReference type="NCBIfam" id="TIGR01571">
    <property type="entry name" value="A_thal_Cys_rich"/>
    <property type="match status" value="1"/>
</dbReference>
<organism evidence="3 4">
    <name type="scientific">Phialemonium atrogriseum</name>
    <dbReference type="NCBI Taxonomy" id="1093897"/>
    <lineage>
        <taxon>Eukaryota</taxon>
        <taxon>Fungi</taxon>
        <taxon>Dikarya</taxon>
        <taxon>Ascomycota</taxon>
        <taxon>Pezizomycotina</taxon>
        <taxon>Sordariomycetes</taxon>
        <taxon>Sordariomycetidae</taxon>
        <taxon>Cephalothecales</taxon>
        <taxon>Cephalothecaceae</taxon>
        <taxon>Phialemonium</taxon>
    </lineage>
</organism>